<protein>
    <submittedName>
        <fullName evidence="1">Uncharacterized protein</fullName>
    </submittedName>
</protein>
<dbReference type="EMBL" id="AMFJ01036134">
    <property type="protein sequence ID" value="EKD25050.1"/>
    <property type="molecule type" value="Genomic_DNA"/>
</dbReference>
<organism evidence="1">
    <name type="scientific">uncultured bacterium</name>
    <name type="common">gcode 4</name>
    <dbReference type="NCBI Taxonomy" id="1234023"/>
    <lineage>
        <taxon>Bacteria</taxon>
        <taxon>environmental samples</taxon>
    </lineage>
</organism>
<reference evidence="1" key="1">
    <citation type="journal article" date="2012" name="Science">
        <title>Fermentation, hydrogen, and sulfur metabolism in multiple uncultivated bacterial phyla.</title>
        <authorList>
            <person name="Wrighton K.C."/>
            <person name="Thomas B.C."/>
            <person name="Sharon I."/>
            <person name="Miller C.S."/>
            <person name="Castelle C.J."/>
            <person name="VerBerkmoes N.C."/>
            <person name="Wilkins M.J."/>
            <person name="Hettich R.L."/>
            <person name="Lipton M.S."/>
            <person name="Williams K.H."/>
            <person name="Long P.E."/>
            <person name="Banfield J.F."/>
        </authorList>
    </citation>
    <scope>NUCLEOTIDE SEQUENCE [LARGE SCALE GENOMIC DNA]</scope>
</reference>
<evidence type="ECO:0000313" key="1">
    <source>
        <dbReference type="EMBL" id="EKD25050.1"/>
    </source>
</evidence>
<proteinExistence type="predicted"/>
<sequence>MEPTTHKYIQFKFLGGTTETRKVQKRYHPPLVKPQNTKAYRYFDLENDMLPHLANVVEEKDMINPTAWETCQITEPVRP</sequence>
<comment type="caution">
    <text evidence="1">The sequence shown here is derived from an EMBL/GenBank/DDBJ whole genome shotgun (WGS) entry which is preliminary data.</text>
</comment>
<name>K1X4K1_9BACT</name>
<accession>K1X4K1</accession>
<gene>
    <name evidence="1" type="ORF">ACD_80C00127G0002</name>
</gene>
<dbReference type="AlphaFoldDB" id="K1X4K1"/>